<evidence type="ECO:0000256" key="1">
    <source>
        <dbReference type="SAM" id="MobiDB-lite"/>
    </source>
</evidence>
<keyword evidence="3" id="KW-1185">Reference proteome</keyword>
<organism evidence="2 3">
    <name type="scientific">Halorientalis persicus</name>
    <dbReference type="NCBI Taxonomy" id="1367881"/>
    <lineage>
        <taxon>Archaea</taxon>
        <taxon>Methanobacteriati</taxon>
        <taxon>Methanobacteriota</taxon>
        <taxon>Stenosarchaea group</taxon>
        <taxon>Halobacteria</taxon>
        <taxon>Halobacteriales</taxon>
        <taxon>Haloarculaceae</taxon>
        <taxon>Halorientalis</taxon>
    </lineage>
</organism>
<feature type="region of interest" description="Disordered" evidence="1">
    <location>
        <begin position="204"/>
        <end position="268"/>
    </location>
</feature>
<evidence type="ECO:0000313" key="2">
    <source>
        <dbReference type="EMBL" id="SEP22150.1"/>
    </source>
</evidence>
<name>A0A1H8W3F7_9EURY</name>
<feature type="compositionally biased region" description="Acidic residues" evidence="1">
    <location>
        <begin position="216"/>
        <end position="247"/>
    </location>
</feature>
<proteinExistence type="predicted"/>
<dbReference type="AlphaFoldDB" id="A0A1H8W3F7"/>
<accession>A0A1H8W3F7</accession>
<dbReference type="EMBL" id="FOCX01000047">
    <property type="protein sequence ID" value="SEP22150.1"/>
    <property type="molecule type" value="Genomic_DNA"/>
</dbReference>
<reference evidence="3" key="1">
    <citation type="submission" date="2016-10" db="EMBL/GenBank/DDBJ databases">
        <authorList>
            <person name="Varghese N."/>
            <person name="Submissions S."/>
        </authorList>
    </citation>
    <scope>NUCLEOTIDE SEQUENCE [LARGE SCALE GENOMIC DNA]</scope>
    <source>
        <strain evidence="3">IBRC-M 10043</strain>
    </source>
</reference>
<evidence type="ECO:0000313" key="3">
    <source>
        <dbReference type="Proteomes" id="UP000198775"/>
    </source>
</evidence>
<feature type="compositionally biased region" description="Basic and acidic residues" evidence="1">
    <location>
        <begin position="248"/>
        <end position="267"/>
    </location>
</feature>
<dbReference type="Proteomes" id="UP000198775">
    <property type="component" value="Unassembled WGS sequence"/>
</dbReference>
<gene>
    <name evidence="2" type="ORF">SAMN05216388_10475</name>
</gene>
<protein>
    <submittedName>
        <fullName evidence="2">Uncharacterized protein</fullName>
    </submittedName>
</protein>
<sequence>MAAGRKWSLYYPGKRQTRVSGEWLWCHRLFSVGTVGQSPRIARKANIKLCLGFFMSSSEDGEVAVVDGGSATGQQTETEAYDLPDGADRVDVLGEPGVKVVDREADPQERDVAVVINSPPSTCEDWNAYYDQEKDDWVTVAEDNPEYEADVPVVVVAYLPDIEEGDADIRPVESPVELGPLDVTYYSFPPGRVKIVDIPDHVEVGADSSEGNASDEGGEGEASDESEGNAAEEESSEPPEWELSDEFEALRDRLAESATVDVEHTEEGPVLAVEKLGTSYRIQEDGTITGDGALQDRLEDLVDEYL</sequence>